<dbReference type="EMBL" id="SHOE01000009">
    <property type="protein sequence ID" value="NKJ68262.1"/>
    <property type="molecule type" value="Genomic_DNA"/>
</dbReference>
<reference evidence="1 2" key="1">
    <citation type="journal article" date="2019" name="Curr. Microbiol.">
        <title>Vibrio chemaguriensis sp. nov., from Sundarbans, Bay of Bengal.</title>
        <authorList>
            <person name="Ghosh A."/>
            <person name="Bhadury P."/>
        </authorList>
    </citation>
    <scope>NUCLEOTIDE SEQUENCE [LARGE SCALE GENOMIC DNA]</scope>
    <source>
        <strain evidence="1 2">Iso1</strain>
    </source>
</reference>
<dbReference type="RefSeq" id="WP_193447706.1">
    <property type="nucleotide sequence ID" value="NZ_SHOE01000009.1"/>
</dbReference>
<gene>
    <name evidence="1" type="ORF">EX191_10735</name>
</gene>
<organism evidence="1 2">
    <name type="scientific">Vibrio chemaguriensis</name>
    <dbReference type="NCBI Taxonomy" id="2527672"/>
    <lineage>
        <taxon>Bacteria</taxon>
        <taxon>Pseudomonadati</taxon>
        <taxon>Pseudomonadota</taxon>
        <taxon>Gammaproteobacteria</taxon>
        <taxon>Vibrionales</taxon>
        <taxon>Vibrionaceae</taxon>
        <taxon>Vibrio</taxon>
    </lineage>
</organism>
<accession>A0ABX1HVT8</accession>
<dbReference type="InterPro" id="IPR010373">
    <property type="entry name" value="DUF968"/>
</dbReference>
<comment type="caution">
    <text evidence="1">The sequence shown here is derived from an EMBL/GenBank/DDBJ whole genome shotgun (WGS) entry which is preliminary data.</text>
</comment>
<evidence type="ECO:0000313" key="1">
    <source>
        <dbReference type="EMBL" id="NKJ68262.1"/>
    </source>
</evidence>
<protein>
    <submittedName>
        <fullName evidence="1">DUF968 domain-containing protein</fullName>
    </submittedName>
</protein>
<dbReference type="Proteomes" id="UP000778757">
    <property type="component" value="Unassembled WGS sequence"/>
</dbReference>
<sequence length="324" mass="36581">MIKVDIDIVPTLNAAVIALTPNTQSLKSLLVDGKIGLVSPAQQLVPEERQALKPTDSSLVAFFSHQEVQSRIGPTHQFVDSINECQLKDSGYCDHNLKTRKTGEGAVRLCWHHDLQGDSDPNLYFHIARMNSVVHGLQAVSRQLHGYQKQIADVDLCWWAVRNGVYELLPQAVIDRQFKREATAKRLGVKGNIDTDARYVVESQREQLERLAKPVLKLVIDDDPPAMYLRKPKPIRWESEKYLSFVRKLPCRVCGKTAGIAHHLIGHGEGKMGSKASDMFTFPLCNEHHQELHRDMNSWERQHGDQLWHVKETINLALVVGALG</sequence>
<name>A0ABX1HVT8_9VIBR</name>
<evidence type="ECO:0000313" key="2">
    <source>
        <dbReference type="Proteomes" id="UP000778757"/>
    </source>
</evidence>
<keyword evidence="2" id="KW-1185">Reference proteome</keyword>
<proteinExistence type="predicted"/>
<dbReference type="Pfam" id="PF06147">
    <property type="entry name" value="DUF968"/>
    <property type="match status" value="1"/>
</dbReference>
<dbReference type="Gene3D" id="3.30.40.190">
    <property type="match status" value="1"/>
</dbReference>